<evidence type="ECO:0000256" key="12">
    <source>
        <dbReference type="PIRSR" id="PIRSR006247-1"/>
    </source>
</evidence>
<feature type="binding site" evidence="12">
    <location>
        <position position="436"/>
    </location>
    <ligand>
        <name>K(+)</name>
        <dbReference type="ChEBI" id="CHEBI:29103"/>
    </ligand>
</feature>
<feature type="transmembrane region" description="Helical" evidence="13">
    <location>
        <begin position="75"/>
        <end position="96"/>
    </location>
</feature>
<proteinExistence type="inferred from homology"/>
<protein>
    <submittedName>
        <fullName evidence="14">TrkH family potassium uptake protein</fullName>
    </submittedName>
</protein>
<feature type="transmembrane region" description="Helical" evidence="13">
    <location>
        <begin position="187"/>
        <end position="206"/>
    </location>
</feature>
<gene>
    <name evidence="14" type="ORF">E0687_12125</name>
</gene>
<feature type="transmembrane region" description="Helical" evidence="13">
    <location>
        <begin position="15"/>
        <end position="39"/>
    </location>
</feature>
<name>A0A4Y9F7W7_9DEIN</name>
<feature type="transmembrane region" description="Helical" evidence="13">
    <location>
        <begin position="459"/>
        <end position="479"/>
    </location>
</feature>
<organism evidence="14 15">
    <name type="scientific">Thermus tengchongensis</name>
    <dbReference type="NCBI Taxonomy" id="1214928"/>
    <lineage>
        <taxon>Bacteria</taxon>
        <taxon>Thermotogati</taxon>
        <taxon>Deinococcota</taxon>
        <taxon>Deinococci</taxon>
        <taxon>Thermales</taxon>
        <taxon>Thermaceae</taxon>
        <taxon>Thermus</taxon>
    </lineage>
</organism>
<comment type="similarity">
    <text evidence="2">Belongs to the TrkH potassium transport family.</text>
</comment>
<dbReference type="PANTHER" id="PTHR32024:SF2">
    <property type="entry name" value="TRK SYSTEM POTASSIUM UPTAKE PROTEIN TRKG-RELATED"/>
    <property type="match status" value="1"/>
</dbReference>
<dbReference type="GO" id="GO:0005886">
    <property type="term" value="C:plasma membrane"/>
    <property type="evidence" value="ECO:0007669"/>
    <property type="project" value="UniProtKB-SubCell"/>
</dbReference>
<evidence type="ECO:0000256" key="11">
    <source>
        <dbReference type="ARBA" id="ARBA00023136"/>
    </source>
</evidence>
<dbReference type="PANTHER" id="PTHR32024">
    <property type="entry name" value="TRK SYSTEM POTASSIUM UPTAKE PROTEIN TRKG-RELATED"/>
    <property type="match status" value="1"/>
</dbReference>
<evidence type="ECO:0000256" key="2">
    <source>
        <dbReference type="ARBA" id="ARBA00009137"/>
    </source>
</evidence>
<evidence type="ECO:0000256" key="5">
    <source>
        <dbReference type="ARBA" id="ARBA00022519"/>
    </source>
</evidence>
<accession>A0A4Y9F7W7</accession>
<evidence type="ECO:0000256" key="7">
    <source>
        <dbReference type="ARBA" id="ARBA00022692"/>
    </source>
</evidence>
<comment type="subcellular location">
    <subcellularLocation>
        <location evidence="1">Cell inner membrane</location>
        <topology evidence="1">Multi-pass membrane protein</topology>
    </subcellularLocation>
</comment>
<evidence type="ECO:0000256" key="1">
    <source>
        <dbReference type="ARBA" id="ARBA00004429"/>
    </source>
</evidence>
<evidence type="ECO:0000313" key="15">
    <source>
        <dbReference type="Proteomes" id="UP000297668"/>
    </source>
</evidence>
<dbReference type="AlphaFoldDB" id="A0A4Y9F7W7"/>
<keyword evidence="8 12" id="KW-0630">Potassium</keyword>
<keyword evidence="11 13" id="KW-0472">Membrane</keyword>
<feature type="transmembrane region" description="Helical" evidence="13">
    <location>
        <begin position="398"/>
        <end position="419"/>
    </location>
</feature>
<feature type="transmembrane region" description="Helical" evidence="13">
    <location>
        <begin position="132"/>
        <end position="154"/>
    </location>
</feature>
<dbReference type="InterPro" id="IPR003445">
    <property type="entry name" value="Cat_transpt"/>
</dbReference>
<feature type="transmembrane region" description="Helical" evidence="13">
    <location>
        <begin position="45"/>
        <end position="63"/>
    </location>
</feature>
<dbReference type="GO" id="GO:0046872">
    <property type="term" value="F:metal ion binding"/>
    <property type="evidence" value="ECO:0007669"/>
    <property type="project" value="UniProtKB-KW"/>
</dbReference>
<feature type="transmembrane region" description="Helical" evidence="13">
    <location>
        <begin position="279"/>
        <end position="300"/>
    </location>
</feature>
<dbReference type="InterPro" id="IPR004772">
    <property type="entry name" value="TrkH"/>
</dbReference>
<feature type="transmembrane region" description="Helical" evidence="13">
    <location>
        <begin position="239"/>
        <end position="259"/>
    </location>
</feature>
<evidence type="ECO:0000256" key="9">
    <source>
        <dbReference type="ARBA" id="ARBA00022989"/>
    </source>
</evidence>
<evidence type="ECO:0000256" key="13">
    <source>
        <dbReference type="SAM" id="Phobius"/>
    </source>
</evidence>
<keyword evidence="7 13" id="KW-0812">Transmembrane</keyword>
<keyword evidence="9 13" id="KW-1133">Transmembrane helix</keyword>
<keyword evidence="5" id="KW-0997">Cell inner membrane</keyword>
<feature type="transmembrane region" description="Helical" evidence="13">
    <location>
        <begin position="336"/>
        <end position="367"/>
    </location>
</feature>
<evidence type="ECO:0000256" key="3">
    <source>
        <dbReference type="ARBA" id="ARBA00022448"/>
    </source>
</evidence>
<keyword evidence="4" id="KW-1003">Cell membrane</keyword>
<dbReference type="EMBL" id="SJZF01000031">
    <property type="protein sequence ID" value="TFU25165.1"/>
    <property type="molecule type" value="Genomic_DNA"/>
</dbReference>
<feature type="binding site" evidence="12">
    <location>
        <position position="116"/>
    </location>
    <ligand>
        <name>K(+)</name>
        <dbReference type="ChEBI" id="CHEBI:29103"/>
    </ligand>
</feature>
<feature type="binding site" evidence="12">
    <location>
        <position position="319"/>
    </location>
    <ligand>
        <name>K(+)</name>
        <dbReference type="ChEBI" id="CHEBI:29103"/>
    </ligand>
</feature>
<keyword evidence="10" id="KW-0406">Ion transport</keyword>
<evidence type="ECO:0000256" key="10">
    <source>
        <dbReference type="ARBA" id="ARBA00023065"/>
    </source>
</evidence>
<dbReference type="GO" id="GO:0015379">
    <property type="term" value="F:potassium:chloride symporter activity"/>
    <property type="evidence" value="ECO:0007669"/>
    <property type="project" value="InterPro"/>
</dbReference>
<keyword evidence="6" id="KW-0633">Potassium transport</keyword>
<dbReference type="PIRSF" id="PIRSF006247">
    <property type="entry name" value="TrkH"/>
    <property type="match status" value="1"/>
</dbReference>
<keyword evidence="12" id="KW-0479">Metal-binding</keyword>
<evidence type="ECO:0000313" key="14">
    <source>
        <dbReference type="EMBL" id="TFU25165.1"/>
    </source>
</evidence>
<evidence type="ECO:0000256" key="8">
    <source>
        <dbReference type="ARBA" id="ARBA00022958"/>
    </source>
</evidence>
<evidence type="ECO:0000256" key="6">
    <source>
        <dbReference type="ARBA" id="ARBA00022538"/>
    </source>
</evidence>
<feature type="binding site" evidence="12">
    <location>
        <position position="320"/>
    </location>
    <ligand>
        <name>K(+)</name>
        <dbReference type="ChEBI" id="CHEBI:29103"/>
    </ligand>
</feature>
<comment type="caution">
    <text evidence="14">The sequence shown here is derived from an EMBL/GenBank/DDBJ whole genome shotgun (WGS) entry which is preliminary data.</text>
</comment>
<reference evidence="14 15" key="1">
    <citation type="submission" date="2019-03" db="EMBL/GenBank/DDBJ databases">
        <title>Thermus tengchongensis species for the arsenic transformation mechanism.</title>
        <authorList>
            <person name="Yuan G.C."/>
        </authorList>
    </citation>
    <scope>NUCLEOTIDE SEQUENCE [LARGE SCALE GENOMIC DNA]</scope>
    <source>
        <strain evidence="14 15">15W</strain>
    </source>
</reference>
<dbReference type="Pfam" id="PF02386">
    <property type="entry name" value="TrkH"/>
    <property type="match status" value="1"/>
</dbReference>
<keyword evidence="3" id="KW-0813">Transport</keyword>
<sequence>MQPWPRSWARLRPTLYLLGLAFQVLGLLQAAFGLLAWSLGENPRGFALGALAGVALGWLLGRLGRPEGRPGRAEVFLSVALLWLALPLLGALPFWFSGGLSPLDALFESFSGYTATGATVLEDFAAFGPVLFLYRAFIQWLGGVGIVVVFLAVFPQLGFAGRQVFAAEVTGVEKEALTPRVRQTARLVLRAYLLLSASAFLLYWAAGMTPYEALAHALTTASAAGFSPREESFAAYTPLVQWVATGLMLAAGANFFLLYRGLLAREPLALLRDLEFRAYLGVFAAVGLGVAGLLLLHGTYPPLEALRHALFQTASLLTTTGYASADYAAWPVAAQVLLVLLFFVGGSAGSAAGGIKVVRWLILFAFLRREVVRTLHPQAVVPVRLGGRVLSDEVLRQVSLFVFLYTLAFAFGAVAVGLLEGDFVVAFSASAQAIGNIGPGLGAVGPMASYADLHPLSKGVLILQMWAGRIEILPVVLLFSPELWRRLR</sequence>
<dbReference type="RefSeq" id="WP_135261022.1">
    <property type="nucleotide sequence ID" value="NZ_SJZF01000031.1"/>
</dbReference>
<dbReference type="Proteomes" id="UP000297668">
    <property type="component" value="Unassembled WGS sequence"/>
</dbReference>
<evidence type="ECO:0000256" key="4">
    <source>
        <dbReference type="ARBA" id="ARBA00022475"/>
    </source>
</evidence>